<dbReference type="Proteomes" id="UP000324326">
    <property type="component" value="Unassembled WGS sequence"/>
</dbReference>
<gene>
    <name evidence="2" type="ORF">DX927_03330</name>
</gene>
<dbReference type="RefSeq" id="WP_148955956.1">
    <property type="nucleotide sequence ID" value="NZ_QSND01000001.1"/>
</dbReference>
<evidence type="ECO:0000256" key="1">
    <source>
        <dbReference type="SAM" id="Coils"/>
    </source>
</evidence>
<protein>
    <submittedName>
        <fullName evidence="2">Uncharacterized protein</fullName>
    </submittedName>
</protein>
<accession>A0A5M8RX61</accession>
<sequence>MLKYLKDKKLDYEIGSDEFVNFLYSVPSLDDLDSYKKEAIEAYSGIYLHENEEYYFEQANSEENINTKSFTLDKSILNKTIKEVREKNEEENNSLERQVKLDSSASDKLSLTASYNRGKAKNYMKAHWKDTSNHRFGYVIQRRFGVRRLSILDQYKFLNPSILL</sequence>
<proteinExistence type="predicted"/>
<keyword evidence="1" id="KW-0175">Coiled coil</keyword>
<evidence type="ECO:0000313" key="3">
    <source>
        <dbReference type="Proteomes" id="UP000324326"/>
    </source>
</evidence>
<comment type="caution">
    <text evidence="2">The sequence shown here is derived from an EMBL/GenBank/DDBJ whole genome shotgun (WGS) entry which is preliminary data.</text>
</comment>
<feature type="coiled-coil region" evidence="1">
    <location>
        <begin position="74"/>
        <end position="101"/>
    </location>
</feature>
<organism evidence="2 3">
    <name type="scientific">Bacillus swezeyi</name>
    <dbReference type="NCBI Taxonomy" id="1925020"/>
    <lineage>
        <taxon>Bacteria</taxon>
        <taxon>Bacillati</taxon>
        <taxon>Bacillota</taxon>
        <taxon>Bacilli</taxon>
        <taxon>Bacillales</taxon>
        <taxon>Bacillaceae</taxon>
        <taxon>Bacillus</taxon>
    </lineage>
</organism>
<dbReference type="AlphaFoldDB" id="A0A5M8RX61"/>
<evidence type="ECO:0000313" key="2">
    <source>
        <dbReference type="EMBL" id="KAA6453247.1"/>
    </source>
</evidence>
<reference evidence="2 3" key="1">
    <citation type="submission" date="2018-08" db="EMBL/GenBank/DDBJ databases">
        <title>Bacillus phenotypic plasticity.</title>
        <authorList>
            <person name="Hurtado E."/>
        </authorList>
    </citation>
    <scope>NUCLEOTIDE SEQUENCE [LARGE SCALE GENOMIC DNA]</scope>
    <source>
        <strain evidence="2 3">427</strain>
    </source>
</reference>
<dbReference type="EMBL" id="QSND01000001">
    <property type="protein sequence ID" value="KAA6453247.1"/>
    <property type="molecule type" value="Genomic_DNA"/>
</dbReference>
<name>A0A5M8RX61_9BACI</name>